<keyword evidence="2" id="KW-1185">Reference proteome</keyword>
<dbReference type="InterPro" id="IPR015854">
    <property type="entry name" value="ABC_transpr_LolD-like"/>
</dbReference>
<dbReference type="PANTHER" id="PTHR24220">
    <property type="entry name" value="IMPORT ATP-BINDING PROTEIN"/>
    <property type="match status" value="1"/>
</dbReference>
<dbReference type="Proteomes" id="UP000630594">
    <property type="component" value="Unassembled WGS sequence"/>
</dbReference>
<reference evidence="2" key="1">
    <citation type="journal article" date="2019" name="Int. J. Syst. Evol. Microbiol.">
        <title>The Global Catalogue of Microorganisms (GCM) 10K type strain sequencing project: providing services to taxonomists for standard genome sequencing and annotation.</title>
        <authorList>
            <consortium name="The Broad Institute Genomics Platform"/>
            <consortium name="The Broad Institute Genome Sequencing Center for Infectious Disease"/>
            <person name="Wu L."/>
            <person name="Ma J."/>
        </authorList>
    </citation>
    <scope>NUCLEOTIDE SEQUENCE [LARGE SCALE GENOMIC DNA]</scope>
    <source>
        <strain evidence="2">CCM 7403</strain>
    </source>
</reference>
<sequence length="119" mass="13075">MLAVAGGLSSPTSGQVQIGDEQLVGRSAKELSRLRRELIGFVFQSSNLVPALMVRPQVLLVDEPTAALDRQRSQEVVEVLARETKEQGVATVMVTHDRDVLTHCDSVYEMVDGRLTRQS</sequence>
<gene>
    <name evidence="1" type="ORF">GCM10007231_21410</name>
</gene>
<evidence type="ECO:0000313" key="1">
    <source>
        <dbReference type="EMBL" id="GGD21940.1"/>
    </source>
</evidence>
<dbReference type="SUPFAM" id="SSF52540">
    <property type="entry name" value="P-loop containing nucleoside triphosphate hydrolases"/>
    <property type="match status" value="1"/>
</dbReference>
<evidence type="ECO:0008006" key="3">
    <source>
        <dbReference type="Google" id="ProtNLM"/>
    </source>
</evidence>
<dbReference type="EMBL" id="BMCK01000003">
    <property type="protein sequence ID" value="GGD21940.1"/>
    <property type="molecule type" value="Genomic_DNA"/>
</dbReference>
<dbReference type="Gene3D" id="3.40.50.300">
    <property type="entry name" value="P-loop containing nucleotide triphosphate hydrolases"/>
    <property type="match status" value="2"/>
</dbReference>
<dbReference type="InterPro" id="IPR027417">
    <property type="entry name" value="P-loop_NTPase"/>
</dbReference>
<accession>A0ABQ1QBC8</accession>
<comment type="caution">
    <text evidence="1">The sequence shown here is derived from an EMBL/GenBank/DDBJ whole genome shotgun (WGS) entry which is preliminary data.</text>
</comment>
<proteinExistence type="predicted"/>
<protein>
    <recommendedName>
        <fullName evidence="3">ATP-binding cassette domain-containing protein</fullName>
    </recommendedName>
</protein>
<name>A0ABQ1QBC8_9ACTN</name>
<evidence type="ECO:0000313" key="2">
    <source>
        <dbReference type="Proteomes" id="UP000630594"/>
    </source>
</evidence>
<organism evidence="1 2">
    <name type="scientific">Nocardioides daphniae</name>
    <dbReference type="NCBI Taxonomy" id="402297"/>
    <lineage>
        <taxon>Bacteria</taxon>
        <taxon>Bacillati</taxon>
        <taxon>Actinomycetota</taxon>
        <taxon>Actinomycetes</taxon>
        <taxon>Propionibacteriales</taxon>
        <taxon>Nocardioidaceae</taxon>
        <taxon>Nocardioides</taxon>
    </lineage>
</organism>